<dbReference type="Proteomes" id="UP000242188">
    <property type="component" value="Unassembled WGS sequence"/>
</dbReference>
<dbReference type="AlphaFoldDB" id="A0A210R0Z3"/>
<keyword evidence="1" id="KW-0472">Membrane</keyword>
<feature type="transmembrane region" description="Helical" evidence="1">
    <location>
        <begin position="7"/>
        <end position="26"/>
    </location>
</feature>
<comment type="caution">
    <text evidence="2">The sequence shown here is derived from an EMBL/GenBank/DDBJ whole genome shotgun (WGS) entry which is preliminary data.</text>
</comment>
<keyword evidence="3" id="KW-1185">Reference proteome</keyword>
<feature type="transmembrane region" description="Helical" evidence="1">
    <location>
        <begin position="32"/>
        <end position="52"/>
    </location>
</feature>
<reference evidence="2 3" key="1">
    <citation type="journal article" date="2017" name="Nat. Ecol. Evol.">
        <title>Scallop genome provides insights into evolution of bilaterian karyotype and development.</title>
        <authorList>
            <person name="Wang S."/>
            <person name="Zhang J."/>
            <person name="Jiao W."/>
            <person name="Li J."/>
            <person name="Xun X."/>
            <person name="Sun Y."/>
            <person name="Guo X."/>
            <person name="Huan P."/>
            <person name="Dong B."/>
            <person name="Zhang L."/>
            <person name="Hu X."/>
            <person name="Sun X."/>
            <person name="Wang J."/>
            <person name="Zhao C."/>
            <person name="Wang Y."/>
            <person name="Wang D."/>
            <person name="Huang X."/>
            <person name="Wang R."/>
            <person name="Lv J."/>
            <person name="Li Y."/>
            <person name="Zhang Z."/>
            <person name="Liu B."/>
            <person name="Lu W."/>
            <person name="Hui Y."/>
            <person name="Liang J."/>
            <person name="Zhou Z."/>
            <person name="Hou R."/>
            <person name="Li X."/>
            <person name="Liu Y."/>
            <person name="Li H."/>
            <person name="Ning X."/>
            <person name="Lin Y."/>
            <person name="Zhao L."/>
            <person name="Xing Q."/>
            <person name="Dou J."/>
            <person name="Li Y."/>
            <person name="Mao J."/>
            <person name="Guo H."/>
            <person name="Dou H."/>
            <person name="Li T."/>
            <person name="Mu C."/>
            <person name="Jiang W."/>
            <person name="Fu Q."/>
            <person name="Fu X."/>
            <person name="Miao Y."/>
            <person name="Liu J."/>
            <person name="Yu Q."/>
            <person name="Li R."/>
            <person name="Liao H."/>
            <person name="Li X."/>
            <person name="Kong Y."/>
            <person name="Jiang Z."/>
            <person name="Chourrout D."/>
            <person name="Li R."/>
            <person name="Bao Z."/>
        </authorList>
    </citation>
    <scope>NUCLEOTIDE SEQUENCE [LARGE SCALE GENOMIC DNA]</scope>
    <source>
        <strain evidence="2 3">PY_sf001</strain>
    </source>
</reference>
<proteinExistence type="predicted"/>
<dbReference type="OrthoDB" id="6019940at2759"/>
<organism evidence="2 3">
    <name type="scientific">Mizuhopecten yessoensis</name>
    <name type="common">Japanese scallop</name>
    <name type="synonym">Patinopecten yessoensis</name>
    <dbReference type="NCBI Taxonomy" id="6573"/>
    <lineage>
        <taxon>Eukaryota</taxon>
        <taxon>Metazoa</taxon>
        <taxon>Spiralia</taxon>
        <taxon>Lophotrochozoa</taxon>
        <taxon>Mollusca</taxon>
        <taxon>Bivalvia</taxon>
        <taxon>Autobranchia</taxon>
        <taxon>Pteriomorphia</taxon>
        <taxon>Pectinida</taxon>
        <taxon>Pectinoidea</taxon>
        <taxon>Pectinidae</taxon>
        <taxon>Mizuhopecten</taxon>
    </lineage>
</organism>
<feature type="transmembrane region" description="Helical" evidence="1">
    <location>
        <begin position="90"/>
        <end position="111"/>
    </location>
</feature>
<feature type="transmembrane region" description="Helical" evidence="1">
    <location>
        <begin position="140"/>
        <end position="158"/>
    </location>
</feature>
<name>A0A210R0Z3_MIZYE</name>
<evidence type="ECO:0000313" key="3">
    <source>
        <dbReference type="Proteomes" id="UP000242188"/>
    </source>
</evidence>
<accession>A0A210R0Z3</accession>
<dbReference type="EMBL" id="NEDP02000981">
    <property type="protein sequence ID" value="OWF54561.1"/>
    <property type="molecule type" value="Genomic_DNA"/>
</dbReference>
<feature type="transmembrane region" description="Helical" evidence="1">
    <location>
        <begin position="64"/>
        <end position="84"/>
    </location>
</feature>
<protein>
    <submittedName>
        <fullName evidence="2">Uncharacterized protein</fullName>
    </submittedName>
</protein>
<sequence>MPRQLSTSLSDLMLAISAFYVAHYWYQHNYNYAAIGMIIQGCAASMGIFRFAMEEPQGTIIYKAHKFLSWSAGAVGVPMIALMFCYKYGSAALANKISIFVVCILLVVRFLPPKNRELCSQAVSGFSILTMATLCGFNKNWFGFGACFVYAAAGILFGSDGKLLEIPKVDFLHYFLIVGNTLFKLAL</sequence>
<keyword evidence="1" id="KW-1133">Transmembrane helix</keyword>
<evidence type="ECO:0000313" key="2">
    <source>
        <dbReference type="EMBL" id="OWF54561.1"/>
    </source>
</evidence>
<gene>
    <name evidence="2" type="ORF">KP79_PYT13437</name>
</gene>
<evidence type="ECO:0000256" key="1">
    <source>
        <dbReference type="SAM" id="Phobius"/>
    </source>
</evidence>
<keyword evidence="1" id="KW-0812">Transmembrane</keyword>